<accession>A0ABR1PKS0</accession>
<dbReference type="Proteomes" id="UP001430848">
    <property type="component" value="Unassembled WGS sequence"/>
</dbReference>
<gene>
    <name evidence="1" type="ORF">SLS63_002295</name>
</gene>
<organism evidence="1 2">
    <name type="scientific">Diaporthe eres</name>
    <name type="common">Phomopsis oblonga</name>
    <dbReference type="NCBI Taxonomy" id="83184"/>
    <lineage>
        <taxon>Eukaryota</taxon>
        <taxon>Fungi</taxon>
        <taxon>Dikarya</taxon>
        <taxon>Ascomycota</taxon>
        <taxon>Pezizomycotina</taxon>
        <taxon>Sordariomycetes</taxon>
        <taxon>Sordariomycetidae</taxon>
        <taxon>Diaporthales</taxon>
        <taxon>Diaporthaceae</taxon>
        <taxon>Diaporthe</taxon>
        <taxon>Diaporthe eres species complex</taxon>
    </lineage>
</organism>
<dbReference type="EMBL" id="JAKNSF020000005">
    <property type="protein sequence ID" value="KAK7738958.1"/>
    <property type="molecule type" value="Genomic_DNA"/>
</dbReference>
<name>A0ABR1PKS0_DIAER</name>
<reference evidence="1 2" key="1">
    <citation type="submission" date="2024-02" db="EMBL/GenBank/DDBJ databases">
        <title>De novo assembly and annotation of 12 fungi associated with fruit tree decline syndrome in Ontario, Canada.</title>
        <authorList>
            <person name="Sulman M."/>
            <person name="Ellouze W."/>
            <person name="Ilyukhin E."/>
        </authorList>
    </citation>
    <scope>NUCLEOTIDE SEQUENCE [LARGE SCALE GENOMIC DNA]</scope>
    <source>
        <strain evidence="1 2">M169</strain>
    </source>
</reference>
<keyword evidence="2" id="KW-1185">Reference proteome</keyword>
<comment type="caution">
    <text evidence="1">The sequence shown here is derived from an EMBL/GenBank/DDBJ whole genome shotgun (WGS) entry which is preliminary data.</text>
</comment>
<proteinExistence type="predicted"/>
<sequence>MEARHAQATGYSPVGADPRRLEEVDLAHVRVGLDPRRNVHAWKRVLDNLGVDDDPAVGSRCAMQTRYLLAIWPDKWSAAAPVSREGFVRFLEEADVKFAKIMMDFKQPPRGDRIDEETWRRKHMTLSDVAGLWVFGADTFGEVPSLEVSSDSPAWRPKLVKDFCATKPELLVFHLA</sequence>
<evidence type="ECO:0000313" key="1">
    <source>
        <dbReference type="EMBL" id="KAK7738958.1"/>
    </source>
</evidence>
<evidence type="ECO:0000313" key="2">
    <source>
        <dbReference type="Proteomes" id="UP001430848"/>
    </source>
</evidence>
<protein>
    <submittedName>
        <fullName evidence="1">Uncharacterized protein</fullName>
    </submittedName>
</protein>